<gene>
    <name evidence="1" type="ORF">RJ641_023997</name>
</gene>
<dbReference type="PANTHER" id="PTHR42663">
    <property type="entry name" value="HYDROLASE C777.06C-RELATED-RELATED"/>
    <property type="match status" value="1"/>
</dbReference>
<dbReference type="Proteomes" id="UP001370490">
    <property type="component" value="Unassembled WGS sequence"/>
</dbReference>
<dbReference type="PANTHER" id="PTHR42663:SF3">
    <property type="entry name" value="OS09G0363800 PROTEIN"/>
    <property type="match status" value="1"/>
</dbReference>
<dbReference type="EMBL" id="JBAMMX010000028">
    <property type="protein sequence ID" value="KAK6911904.1"/>
    <property type="molecule type" value="Genomic_DNA"/>
</dbReference>
<dbReference type="InterPro" id="IPR036866">
    <property type="entry name" value="RibonucZ/Hydroxyglut_hydro"/>
</dbReference>
<evidence type="ECO:0000313" key="2">
    <source>
        <dbReference type="Proteomes" id="UP001370490"/>
    </source>
</evidence>
<accession>A0AAN8UDC4</accession>
<protein>
    <submittedName>
        <fullName evidence="1">Uncharacterized protein</fullName>
    </submittedName>
</protein>
<dbReference type="Gene3D" id="3.60.15.10">
    <property type="entry name" value="Ribonuclease Z/Hydroxyacylglutathione hydrolase-like"/>
    <property type="match status" value="1"/>
</dbReference>
<sequence length="200" mass="23219">MEKENELHMINYAPGHEEDSLLFSGYEWIIPGAAVSELQFNIIHEEPFMVHDLKINPLPVWHSGGYQSLGFHLDALRPDRSFSTHFGLPREKTFCFLALEEVWKIQPKRTLFTGMMHLMDHEKVNEVLTKLRETEGLDLWLSYDRLHDSTPKKKSPINKEWSLEARCANVHLEKKLLSLLGHYCSVAKKWDTVVIAVPEL</sequence>
<reference evidence="1 2" key="1">
    <citation type="submission" date="2023-12" db="EMBL/GenBank/DDBJ databases">
        <title>A high-quality genome assembly for Dillenia turbinata (Dilleniales).</title>
        <authorList>
            <person name="Chanderbali A."/>
        </authorList>
    </citation>
    <scope>NUCLEOTIDE SEQUENCE [LARGE SCALE GENOMIC DNA]</scope>
    <source>
        <strain evidence="1">LSX21</strain>
        <tissue evidence="1">Leaf</tissue>
    </source>
</reference>
<evidence type="ECO:0000313" key="1">
    <source>
        <dbReference type="EMBL" id="KAK6911904.1"/>
    </source>
</evidence>
<comment type="caution">
    <text evidence="1">The sequence shown here is derived from an EMBL/GenBank/DDBJ whole genome shotgun (WGS) entry which is preliminary data.</text>
</comment>
<dbReference type="AlphaFoldDB" id="A0AAN8UDC4"/>
<proteinExistence type="predicted"/>
<organism evidence="1 2">
    <name type="scientific">Dillenia turbinata</name>
    <dbReference type="NCBI Taxonomy" id="194707"/>
    <lineage>
        <taxon>Eukaryota</taxon>
        <taxon>Viridiplantae</taxon>
        <taxon>Streptophyta</taxon>
        <taxon>Embryophyta</taxon>
        <taxon>Tracheophyta</taxon>
        <taxon>Spermatophyta</taxon>
        <taxon>Magnoliopsida</taxon>
        <taxon>eudicotyledons</taxon>
        <taxon>Gunneridae</taxon>
        <taxon>Pentapetalae</taxon>
        <taxon>Dilleniales</taxon>
        <taxon>Dilleniaceae</taxon>
        <taxon>Dillenia</taxon>
    </lineage>
</organism>
<feature type="non-terminal residue" evidence="1">
    <location>
        <position position="200"/>
    </location>
</feature>
<name>A0AAN8UDC4_9MAGN</name>
<keyword evidence="2" id="KW-1185">Reference proteome</keyword>